<dbReference type="Proteomes" id="UP000265520">
    <property type="component" value="Unassembled WGS sequence"/>
</dbReference>
<protein>
    <recommendedName>
        <fullName evidence="3">RNase H type-1 domain-containing protein</fullName>
    </recommendedName>
</protein>
<keyword evidence="2" id="KW-1185">Reference proteome</keyword>
<evidence type="ECO:0000313" key="1">
    <source>
        <dbReference type="EMBL" id="MCI01970.1"/>
    </source>
</evidence>
<gene>
    <name evidence="1" type="ORF">A2U01_0023000</name>
</gene>
<accession>A0A392NRW1</accession>
<feature type="non-terminal residue" evidence="1">
    <location>
        <position position="1"/>
    </location>
</feature>
<evidence type="ECO:0000313" key="2">
    <source>
        <dbReference type="Proteomes" id="UP000265520"/>
    </source>
</evidence>
<reference evidence="1 2" key="1">
    <citation type="journal article" date="2018" name="Front. Plant Sci.">
        <title>Red Clover (Trifolium pratense) and Zigzag Clover (T. medium) - A Picture of Genomic Similarities and Differences.</title>
        <authorList>
            <person name="Dluhosova J."/>
            <person name="Istvanek J."/>
            <person name="Nedelnik J."/>
            <person name="Repkova J."/>
        </authorList>
    </citation>
    <scope>NUCLEOTIDE SEQUENCE [LARGE SCALE GENOMIC DNA]</scope>
    <source>
        <strain evidence="2">cv. 10/8</strain>
        <tissue evidence="1">Leaf</tissue>
    </source>
</reference>
<dbReference type="EMBL" id="LXQA010047704">
    <property type="protein sequence ID" value="MCI01970.1"/>
    <property type="molecule type" value="Genomic_DNA"/>
</dbReference>
<evidence type="ECO:0008006" key="3">
    <source>
        <dbReference type="Google" id="ProtNLM"/>
    </source>
</evidence>
<dbReference type="AlphaFoldDB" id="A0A392NRW1"/>
<proteinExistence type="predicted"/>
<comment type="caution">
    <text evidence="1">The sequence shown here is derived from an EMBL/GenBank/DDBJ whole genome shotgun (WGS) entry which is preliminary data.</text>
</comment>
<name>A0A392NRW1_9FABA</name>
<sequence length="84" mass="9101">TLAHDTEQNRCLVVPSKSFSLLCRAVGVRNISCYTDSMHTIHLEGNMCADYLAKLGTRSTNGLLMVLDPLAELCLLTANSMSVA</sequence>
<organism evidence="1 2">
    <name type="scientific">Trifolium medium</name>
    <dbReference type="NCBI Taxonomy" id="97028"/>
    <lineage>
        <taxon>Eukaryota</taxon>
        <taxon>Viridiplantae</taxon>
        <taxon>Streptophyta</taxon>
        <taxon>Embryophyta</taxon>
        <taxon>Tracheophyta</taxon>
        <taxon>Spermatophyta</taxon>
        <taxon>Magnoliopsida</taxon>
        <taxon>eudicotyledons</taxon>
        <taxon>Gunneridae</taxon>
        <taxon>Pentapetalae</taxon>
        <taxon>rosids</taxon>
        <taxon>fabids</taxon>
        <taxon>Fabales</taxon>
        <taxon>Fabaceae</taxon>
        <taxon>Papilionoideae</taxon>
        <taxon>50 kb inversion clade</taxon>
        <taxon>NPAAA clade</taxon>
        <taxon>Hologalegina</taxon>
        <taxon>IRL clade</taxon>
        <taxon>Trifolieae</taxon>
        <taxon>Trifolium</taxon>
    </lineage>
</organism>